<keyword evidence="3" id="KW-1185">Reference proteome</keyword>
<dbReference type="EMBL" id="MEIA01000219">
    <property type="protein sequence ID" value="OJF12461.1"/>
    <property type="molecule type" value="Genomic_DNA"/>
</dbReference>
<reference evidence="2 3" key="1">
    <citation type="submission" date="2016-09" db="EMBL/GenBank/DDBJ databases">
        <title>Couchioplanes caeruleus draft genome sequence.</title>
        <authorList>
            <person name="Sheehan J."/>
            <person name="Caffrey P."/>
        </authorList>
    </citation>
    <scope>NUCLEOTIDE SEQUENCE [LARGE SCALE GENOMIC DNA]</scope>
    <source>
        <strain evidence="2 3">DSM 43634</strain>
    </source>
</reference>
<gene>
    <name evidence="2" type="ORF">BG844_20550</name>
</gene>
<keyword evidence="1" id="KW-0812">Transmembrane</keyword>
<feature type="transmembrane region" description="Helical" evidence="1">
    <location>
        <begin position="6"/>
        <end position="26"/>
    </location>
</feature>
<evidence type="ECO:0008006" key="4">
    <source>
        <dbReference type="Google" id="ProtNLM"/>
    </source>
</evidence>
<evidence type="ECO:0000256" key="1">
    <source>
        <dbReference type="SAM" id="Phobius"/>
    </source>
</evidence>
<keyword evidence="1" id="KW-0472">Membrane</keyword>
<name>A0A1K0FHZ8_9ACTN</name>
<dbReference type="AlphaFoldDB" id="A0A1K0FHZ8"/>
<protein>
    <recommendedName>
        <fullName evidence="4">DUF3137 domain-containing protein</fullName>
    </recommendedName>
</protein>
<accession>A0A1K0FHZ8</accession>
<dbReference type="Proteomes" id="UP000182486">
    <property type="component" value="Unassembled WGS sequence"/>
</dbReference>
<keyword evidence="1" id="KW-1133">Transmembrane helix</keyword>
<evidence type="ECO:0000313" key="3">
    <source>
        <dbReference type="Proteomes" id="UP000182486"/>
    </source>
</evidence>
<proteinExistence type="predicted"/>
<organism evidence="2 3">
    <name type="scientific">Couchioplanes caeruleus subsp. caeruleus</name>
    <dbReference type="NCBI Taxonomy" id="56427"/>
    <lineage>
        <taxon>Bacteria</taxon>
        <taxon>Bacillati</taxon>
        <taxon>Actinomycetota</taxon>
        <taxon>Actinomycetes</taxon>
        <taxon>Micromonosporales</taxon>
        <taxon>Micromonosporaceae</taxon>
        <taxon>Couchioplanes</taxon>
    </lineage>
</organism>
<evidence type="ECO:0000313" key="2">
    <source>
        <dbReference type="EMBL" id="OJF12461.1"/>
    </source>
</evidence>
<sequence>MEALVISGGLGLCLATVVALVALGVATGRRRERERREALQGWASARGWTLVDHPAVDWSSRLPGRNRRGVTLALTGPLWGRRASVADYSYTETTTTSSSDAHGGTTHGTHSTTHHFTVLVVHLDRPSPYLGVQPRGTLAKWGRALFGAGAALGNEQFDKNFRVVGEPSSSPYPLSPALLAAHVDGVAPAWTLHGTDLMTSTPGRLKDPESIPYLLGSLYRVADLLTGRTPVAGPP</sequence>
<comment type="caution">
    <text evidence="2">The sequence shown here is derived from an EMBL/GenBank/DDBJ whole genome shotgun (WGS) entry which is preliminary data.</text>
</comment>
<dbReference type="RefSeq" id="WP_071806963.1">
    <property type="nucleotide sequence ID" value="NZ_MEIA01000219.1"/>
</dbReference>